<organism evidence="4 7">
    <name type="scientific">Marinomonas gallaica</name>
    <dbReference type="NCBI Taxonomy" id="1806667"/>
    <lineage>
        <taxon>Bacteria</taxon>
        <taxon>Pseudomonadati</taxon>
        <taxon>Pseudomonadota</taxon>
        <taxon>Gammaproteobacteria</taxon>
        <taxon>Oceanospirillales</taxon>
        <taxon>Oceanospirillaceae</taxon>
        <taxon>Marinomonas</taxon>
    </lineage>
</organism>
<evidence type="ECO:0000313" key="5">
    <source>
        <dbReference type="EMBL" id="SBT22853.1"/>
    </source>
</evidence>
<dbReference type="RefSeq" id="WP_067038574.1">
    <property type="nucleotide sequence ID" value="NZ_FLRA01000035.1"/>
</dbReference>
<reference evidence="4 7" key="2">
    <citation type="submission" date="2016-06" db="EMBL/GenBank/DDBJ databases">
        <authorList>
            <person name="Kjaerup R.B."/>
            <person name="Dalgaard T.S."/>
            <person name="Juul-Madsen H.R."/>
        </authorList>
    </citation>
    <scope>NUCLEOTIDE SEQUENCE [LARGE SCALE GENOMIC DNA]</scope>
    <source>
        <strain evidence="4 7">CECT 5115</strain>
    </source>
</reference>
<sequence>MKRVCAGFIVAVCAVSASAADYSESPNHQIGGLGFMTLEGDDVDYTVGALVGSIASKHRVSNRFSLVPELRLGIGLDDDKVIVGNTSVDVELKYFAALSVKAQLDVTEHLYLFANPTYAYSSVKGSSGDISLSDSDSAFAIGAGAGYEFYRGVSAELSYEKFSDASVTSLGLKFPM</sequence>
<evidence type="ECO:0000313" key="6">
    <source>
        <dbReference type="Proteomes" id="UP000092840"/>
    </source>
</evidence>
<evidence type="ECO:0000256" key="1">
    <source>
        <dbReference type="ARBA" id="ARBA00022729"/>
    </source>
</evidence>
<protein>
    <recommendedName>
        <fullName evidence="3">Outer membrane protein beta-barrel domain-containing protein</fullName>
    </recommendedName>
</protein>
<dbReference type="OrthoDB" id="6336662at2"/>
<evidence type="ECO:0000256" key="2">
    <source>
        <dbReference type="SAM" id="SignalP"/>
    </source>
</evidence>
<evidence type="ECO:0000259" key="3">
    <source>
        <dbReference type="Pfam" id="PF13505"/>
    </source>
</evidence>
<dbReference type="Proteomes" id="UP000092840">
    <property type="component" value="Unassembled WGS sequence"/>
</dbReference>
<dbReference type="InterPro" id="IPR011250">
    <property type="entry name" value="OMP/PagP_B-barrel"/>
</dbReference>
<keyword evidence="1 2" id="KW-0732">Signal</keyword>
<dbReference type="SUPFAM" id="SSF56925">
    <property type="entry name" value="OMPA-like"/>
    <property type="match status" value="1"/>
</dbReference>
<dbReference type="EMBL" id="FLRB01000035">
    <property type="protein sequence ID" value="SBT22853.1"/>
    <property type="molecule type" value="Genomic_DNA"/>
</dbReference>
<evidence type="ECO:0000313" key="7">
    <source>
        <dbReference type="Proteomes" id="UP000092871"/>
    </source>
</evidence>
<keyword evidence="6" id="KW-1185">Reference proteome</keyword>
<feature type="signal peptide" evidence="2">
    <location>
        <begin position="1"/>
        <end position="19"/>
    </location>
</feature>
<feature type="chain" id="PRO_5008677159" description="Outer membrane protein beta-barrel domain-containing protein" evidence="2">
    <location>
        <begin position="20"/>
        <end position="176"/>
    </location>
</feature>
<name>A0A1C3JVV3_9GAMM</name>
<feature type="domain" description="Outer membrane protein beta-barrel" evidence="3">
    <location>
        <begin position="10"/>
        <end position="163"/>
    </location>
</feature>
<accession>A0A1C3JVV3</accession>
<dbReference type="EMBL" id="FLRA01000035">
    <property type="protein sequence ID" value="SBT19323.1"/>
    <property type="molecule type" value="Genomic_DNA"/>
</dbReference>
<dbReference type="InterPro" id="IPR027385">
    <property type="entry name" value="Beta-barrel_OMP"/>
</dbReference>
<evidence type="ECO:0000313" key="4">
    <source>
        <dbReference type="EMBL" id="SBT19323.1"/>
    </source>
</evidence>
<gene>
    <name evidence="4" type="ORF">MGA5115_03485</name>
    <name evidence="5" type="ORF">MGA5116_03483</name>
</gene>
<dbReference type="Proteomes" id="UP000092871">
    <property type="component" value="Unassembled WGS sequence"/>
</dbReference>
<dbReference type="AlphaFoldDB" id="A0A1C3JVV3"/>
<reference evidence="5 6" key="1">
    <citation type="submission" date="2016-06" db="EMBL/GenBank/DDBJ databases">
        <authorList>
            <person name="Rodrigo-Torres L."/>
            <person name="Arahal D.R."/>
        </authorList>
    </citation>
    <scope>NUCLEOTIDE SEQUENCE [LARGE SCALE GENOMIC DNA]</scope>
    <source>
        <strain evidence="5 6">CECT 5116</strain>
    </source>
</reference>
<dbReference type="Pfam" id="PF13505">
    <property type="entry name" value="OMP_b-brl"/>
    <property type="match status" value="1"/>
</dbReference>
<proteinExistence type="predicted"/>
<dbReference type="Gene3D" id="2.40.160.20">
    <property type="match status" value="1"/>
</dbReference>